<dbReference type="EMBL" id="KV441025">
    <property type="protein sequence ID" value="OAD67076.1"/>
    <property type="molecule type" value="Genomic_DNA"/>
</dbReference>
<dbReference type="VEuPathDB" id="FungiDB:PHYBLDRAFT_67216"/>
<dbReference type="OrthoDB" id="3561125at2759"/>
<organism evidence="4 5">
    <name type="scientific">Phycomyces blakesleeanus (strain ATCC 8743b / DSM 1359 / FGSC 10004 / NBRC 33097 / NRRL 1555)</name>
    <dbReference type="NCBI Taxonomy" id="763407"/>
    <lineage>
        <taxon>Eukaryota</taxon>
        <taxon>Fungi</taxon>
        <taxon>Fungi incertae sedis</taxon>
        <taxon>Mucoromycota</taxon>
        <taxon>Mucoromycotina</taxon>
        <taxon>Mucoromycetes</taxon>
        <taxon>Mucorales</taxon>
        <taxon>Phycomycetaceae</taxon>
        <taxon>Phycomyces</taxon>
    </lineage>
</organism>
<name>A0A167K1L3_PHYB8</name>
<dbReference type="PROSITE" id="PS50157">
    <property type="entry name" value="ZINC_FINGER_C2H2_2"/>
    <property type="match status" value="1"/>
</dbReference>
<dbReference type="SMART" id="SM00355">
    <property type="entry name" value="ZnF_C2H2"/>
    <property type="match status" value="2"/>
</dbReference>
<keyword evidence="5" id="KW-1185">Reference proteome</keyword>
<evidence type="ECO:0000256" key="2">
    <source>
        <dbReference type="SAM" id="MobiDB-lite"/>
    </source>
</evidence>
<dbReference type="AlphaFoldDB" id="A0A167K1L3"/>
<feature type="domain" description="C2H2-type" evidence="3">
    <location>
        <begin position="327"/>
        <end position="351"/>
    </location>
</feature>
<evidence type="ECO:0000259" key="3">
    <source>
        <dbReference type="PROSITE" id="PS50157"/>
    </source>
</evidence>
<dbReference type="InterPro" id="IPR013087">
    <property type="entry name" value="Znf_C2H2_type"/>
</dbReference>
<keyword evidence="1" id="KW-0479">Metal-binding</keyword>
<dbReference type="SUPFAM" id="SSF57667">
    <property type="entry name" value="beta-beta-alpha zinc fingers"/>
    <property type="match status" value="1"/>
</dbReference>
<protein>
    <submittedName>
        <fullName evidence="4">C2H2-type zinc finger transcription factor</fullName>
    </submittedName>
</protein>
<dbReference type="Gene3D" id="3.30.160.60">
    <property type="entry name" value="Classic Zinc Finger"/>
    <property type="match status" value="1"/>
</dbReference>
<feature type="compositionally biased region" description="Basic residues" evidence="2">
    <location>
        <begin position="280"/>
        <end position="290"/>
    </location>
</feature>
<dbReference type="InParanoid" id="A0A167K1L3"/>
<keyword evidence="1" id="KW-0862">Zinc</keyword>
<evidence type="ECO:0000256" key="1">
    <source>
        <dbReference type="PROSITE-ProRule" id="PRU00042"/>
    </source>
</evidence>
<feature type="region of interest" description="Disordered" evidence="2">
    <location>
        <begin position="269"/>
        <end position="290"/>
    </location>
</feature>
<proteinExistence type="predicted"/>
<dbReference type="GeneID" id="29002662"/>
<evidence type="ECO:0000313" key="4">
    <source>
        <dbReference type="EMBL" id="OAD67076.1"/>
    </source>
</evidence>
<feature type="compositionally biased region" description="Polar residues" evidence="2">
    <location>
        <begin position="270"/>
        <end position="279"/>
    </location>
</feature>
<dbReference type="GO" id="GO:0008270">
    <property type="term" value="F:zinc ion binding"/>
    <property type="evidence" value="ECO:0007669"/>
    <property type="project" value="UniProtKB-KW"/>
</dbReference>
<dbReference type="Proteomes" id="UP000077315">
    <property type="component" value="Unassembled WGS sequence"/>
</dbReference>
<evidence type="ECO:0000313" key="5">
    <source>
        <dbReference type="Proteomes" id="UP000077315"/>
    </source>
</evidence>
<sequence length="351" mass="39483">MSITQSVNTISGVPLVLSPHCGDLLKCSCNYCLQFESLDVNIDSSFSQGQPMEELLAAGSELLHSCLTPTYAFNVKAPNMGGYHCDTFLSENANVPIQDQHLALAQNNITPPCCSLSILQDDFMPTQTDVNKASSVPDENNLLFQTFLKQFLEEDPCLFNLVDNPASQGSWPIENISQEVYPGTYQPQPFFVTQQQQYTDSPEPFTPGLSTCLSQYDSPMLTDRSTIMSMNGSPNTMFMPFYELKSNFDYASNTGEENTDWLHRLLRDPVTNTSSGTKNQRNKRGRKGVKSSDKIKKHICCFCSYSTDRVSNFIRHVESHTRCVNEWECKPCAISFSSKSNLARHNRRTRH</sequence>
<gene>
    <name evidence="4" type="ORF">PHYBLDRAFT_67216</name>
</gene>
<reference evidence="5" key="1">
    <citation type="submission" date="2015-06" db="EMBL/GenBank/DDBJ databases">
        <title>Expansion of signal transduction pathways in fungi by whole-genome duplication.</title>
        <authorList>
            <consortium name="DOE Joint Genome Institute"/>
            <person name="Corrochano L.M."/>
            <person name="Kuo A."/>
            <person name="Marcet-Houben M."/>
            <person name="Polaino S."/>
            <person name="Salamov A."/>
            <person name="Villalobos J.M."/>
            <person name="Alvarez M.I."/>
            <person name="Avalos J."/>
            <person name="Benito E.P."/>
            <person name="Benoit I."/>
            <person name="Burger G."/>
            <person name="Camino L.P."/>
            <person name="Canovas D."/>
            <person name="Cerda-Olmedo E."/>
            <person name="Cheng J.-F."/>
            <person name="Dominguez A."/>
            <person name="Elias M."/>
            <person name="Eslava A.P."/>
            <person name="Glaser F."/>
            <person name="Grimwood J."/>
            <person name="Gutierrez G."/>
            <person name="Heitman J."/>
            <person name="Henrissat B."/>
            <person name="Iturriaga E.A."/>
            <person name="Lang B.F."/>
            <person name="Lavin J.L."/>
            <person name="Lee S."/>
            <person name="Li W."/>
            <person name="Lindquist E."/>
            <person name="Lopez-Garcia S."/>
            <person name="Luque E.M."/>
            <person name="Marcos A.T."/>
            <person name="Martin J."/>
            <person name="McCluskey K."/>
            <person name="Medina H.R."/>
            <person name="Miralles-Duran A."/>
            <person name="Miyazaki A."/>
            <person name="Munoz-Torres E."/>
            <person name="Oguiza J.A."/>
            <person name="Ohm R."/>
            <person name="Olmedo M."/>
            <person name="Orejas M."/>
            <person name="Ortiz-Castellanos L."/>
            <person name="Pisabarro A.G."/>
            <person name="Rodriguez-Romero J."/>
            <person name="Ruiz-Herrera J."/>
            <person name="Ruiz-Vazquez R."/>
            <person name="Sanz C."/>
            <person name="Schackwitz W."/>
            <person name="Schmutz J."/>
            <person name="Shahriari M."/>
            <person name="Shelest E."/>
            <person name="Silva-Franco F."/>
            <person name="Soanes D."/>
            <person name="Syed K."/>
            <person name="Tagua V.G."/>
            <person name="Talbot N.J."/>
            <person name="Thon M."/>
            <person name="De vries R.P."/>
            <person name="Wiebenga A."/>
            <person name="Yadav J.S."/>
            <person name="Braun E.L."/>
            <person name="Baker S."/>
            <person name="Garre V."/>
            <person name="Horwitz B."/>
            <person name="Torres-Martinez S."/>
            <person name="Idnurm A."/>
            <person name="Herrera-Estrella A."/>
            <person name="Gabaldon T."/>
            <person name="Grigoriev I.V."/>
        </authorList>
    </citation>
    <scope>NUCLEOTIDE SEQUENCE [LARGE SCALE GENOMIC DNA]</scope>
    <source>
        <strain evidence="5">NRRL 1555(-)</strain>
    </source>
</reference>
<dbReference type="RefSeq" id="XP_018285116.1">
    <property type="nucleotide sequence ID" value="XM_018441756.1"/>
</dbReference>
<keyword evidence="1" id="KW-0863">Zinc-finger</keyword>
<accession>A0A167K1L3</accession>
<dbReference type="InterPro" id="IPR036236">
    <property type="entry name" value="Znf_C2H2_sf"/>
</dbReference>
<dbReference type="PROSITE" id="PS00028">
    <property type="entry name" value="ZINC_FINGER_C2H2_1"/>
    <property type="match status" value="1"/>
</dbReference>